<keyword evidence="1" id="KW-0472">Membrane</keyword>
<gene>
    <name evidence="2" type="ORF">GDO81_008632</name>
</gene>
<dbReference type="EMBL" id="WNYA01000003">
    <property type="protein sequence ID" value="KAG8583998.1"/>
    <property type="molecule type" value="Genomic_DNA"/>
</dbReference>
<keyword evidence="3" id="KW-1185">Reference proteome</keyword>
<evidence type="ECO:0000313" key="3">
    <source>
        <dbReference type="Proteomes" id="UP000824782"/>
    </source>
</evidence>
<sequence>MISLSGSEVYRRSIAVVILLQALLIHTFIHNLIIGIPDQDFHQPSWTDQTEHSEISPLPQGRSTLTRVFLADN</sequence>
<comment type="caution">
    <text evidence="2">The sequence shown here is derived from an EMBL/GenBank/DDBJ whole genome shotgun (WGS) entry which is preliminary data.</text>
</comment>
<proteinExistence type="predicted"/>
<keyword evidence="1" id="KW-0812">Transmembrane</keyword>
<evidence type="ECO:0000313" key="2">
    <source>
        <dbReference type="EMBL" id="KAG8583998.1"/>
    </source>
</evidence>
<keyword evidence="1" id="KW-1133">Transmembrane helix</keyword>
<accession>A0AAV7CGB7</accession>
<feature type="transmembrane region" description="Helical" evidence="1">
    <location>
        <begin position="12"/>
        <end position="36"/>
    </location>
</feature>
<name>A0AAV7CGB7_ENGPU</name>
<reference evidence="2" key="1">
    <citation type="thesis" date="2020" institute="ProQuest LLC" country="789 East Eisenhower Parkway, Ann Arbor, MI, USA">
        <title>Comparative Genomics and Chromosome Evolution.</title>
        <authorList>
            <person name="Mudd A.B."/>
        </authorList>
    </citation>
    <scope>NUCLEOTIDE SEQUENCE</scope>
    <source>
        <strain evidence="2">237g6f4</strain>
        <tissue evidence="2">Blood</tissue>
    </source>
</reference>
<protein>
    <submittedName>
        <fullName evidence="2">Uncharacterized protein</fullName>
    </submittedName>
</protein>
<evidence type="ECO:0000256" key="1">
    <source>
        <dbReference type="SAM" id="Phobius"/>
    </source>
</evidence>
<organism evidence="2 3">
    <name type="scientific">Engystomops pustulosus</name>
    <name type="common">Tungara frog</name>
    <name type="synonym">Physalaemus pustulosus</name>
    <dbReference type="NCBI Taxonomy" id="76066"/>
    <lineage>
        <taxon>Eukaryota</taxon>
        <taxon>Metazoa</taxon>
        <taxon>Chordata</taxon>
        <taxon>Craniata</taxon>
        <taxon>Vertebrata</taxon>
        <taxon>Euteleostomi</taxon>
        <taxon>Amphibia</taxon>
        <taxon>Batrachia</taxon>
        <taxon>Anura</taxon>
        <taxon>Neobatrachia</taxon>
        <taxon>Hyloidea</taxon>
        <taxon>Leptodactylidae</taxon>
        <taxon>Leiuperinae</taxon>
        <taxon>Engystomops</taxon>
    </lineage>
</organism>
<dbReference type="Proteomes" id="UP000824782">
    <property type="component" value="Unassembled WGS sequence"/>
</dbReference>
<dbReference type="AlphaFoldDB" id="A0AAV7CGB7"/>